<name>A0A839AIW4_9HYPH</name>
<proteinExistence type="predicted"/>
<reference evidence="3 4" key="1">
    <citation type="submission" date="2020-07" db="EMBL/GenBank/DDBJ databases">
        <title>Stappia sp., F7233, whole genome shotgun sequencing project.</title>
        <authorList>
            <person name="Jiang S."/>
            <person name="Liu Z.W."/>
            <person name="Du Z.J."/>
        </authorList>
    </citation>
    <scope>NUCLEOTIDE SEQUENCE [LARGE SCALE GENOMIC DNA]</scope>
    <source>
        <strain evidence="3 4">F7233</strain>
    </source>
</reference>
<dbReference type="EMBL" id="JACFXV010000064">
    <property type="protein sequence ID" value="MBA5778864.1"/>
    <property type="molecule type" value="Genomic_DNA"/>
</dbReference>
<keyword evidence="2" id="KW-0812">Transmembrane</keyword>
<evidence type="ECO:0000256" key="2">
    <source>
        <dbReference type="SAM" id="Phobius"/>
    </source>
</evidence>
<gene>
    <name evidence="3" type="ORF">H2509_17190</name>
</gene>
<dbReference type="InterPro" id="IPR024399">
    <property type="entry name" value="DUF2628"/>
</dbReference>
<organism evidence="3 4">
    <name type="scientific">Stappia albiluteola</name>
    <dbReference type="NCBI Taxonomy" id="2758565"/>
    <lineage>
        <taxon>Bacteria</taxon>
        <taxon>Pseudomonadati</taxon>
        <taxon>Pseudomonadota</taxon>
        <taxon>Alphaproteobacteria</taxon>
        <taxon>Hyphomicrobiales</taxon>
        <taxon>Stappiaceae</taxon>
        <taxon>Stappia</taxon>
    </lineage>
</organism>
<comment type="caution">
    <text evidence="3">The sequence shown here is derived from an EMBL/GenBank/DDBJ whole genome shotgun (WGS) entry which is preliminary data.</text>
</comment>
<feature type="transmembrane region" description="Helical" evidence="2">
    <location>
        <begin position="65"/>
        <end position="88"/>
    </location>
</feature>
<keyword evidence="4" id="KW-1185">Reference proteome</keyword>
<evidence type="ECO:0000313" key="4">
    <source>
        <dbReference type="Proteomes" id="UP000541109"/>
    </source>
</evidence>
<accession>A0A839AIW4</accession>
<feature type="transmembrane region" description="Helical" evidence="2">
    <location>
        <begin position="37"/>
        <end position="59"/>
    </location>
</feature>
<evidence type="ECO:0000313" key="3">
    <source>
        <dbReference type="EMBL" id="MBA5778864.1"/>
    </source>
</evidence>
<dbReference type="Pfam" id="PF10947">
    <property type="entry name" value="DUF2628"/>
    <property type="match status" value="1"/>
</dbReference>
<evidence type="ECO:0000256" key="1">
    <source>
        <dbReference type="SAM" id="MobiDB-lite"/>
    </source>
</evidence>
<feature type="region of interest" description="Disordered" evidence="1">
    <location>
        <begin position="128"/>
        <end position="167"/>
    </location>
</feature>
<sequence length="167" mass="17899">MTIFAALIPPEANPSRLSIRDADRTVFIKDGFSWPALLLPIIWLLWHRLWLVLLGYLAAAVALEAITMTLGGPWAAISGLAFSFLFALEANNLRRWTLEKRGWTFAAAIAGADKDEAEARFFSAHAASLPAKGSPPAPQPGQTRPGGPVPRIGTESVVGLTLGREGA</sequence>
<dbReference type="AlphaFoldDB" id="A0A839AIW4"/>
<dbReference type="Proteomes" id="UP000541109">
    <property type="component" value="Unassembled WGS sequence"/>
</dbReference>
<protein>
    <submittedName>
        <fullName evidence="3">DUF2628 domain-containing protein</fullName>
    </submittedName>
</protein>
<keyword evidence="2" id="KW-1133">Transmembrane helix</keyword>
<keyword evidence="2" id="KW-0472">Membrane</keyword>
<dbReference type="RefSeq" id="WP_182167593.1">
    <property type="nucleotide sequence ID" value="NZ_JACFXV010000064.1"/>
</dbReference>